<dbReference type="EMBL" id="BFEA01000564">
    <property type="protein sequence ID" value="GBG86430.1"/>
    <property type="molecule type" value="Genomic_DNA"/>
</dbReference>
<dbReference type="Gramene" id="GBG86430">
    <property type="protein sequence ID" value="GBG86430"/>
    <property type="gene ID" value="CBR_g41427"/>
</dbReference>
<reference evidence="2 3" key="1">
    <citation type="journal article" date="2018" name="Cell">
        <title>The Chara Genome: Secondary Complexity and Implications for Plant Terrestrialization.</title>
        <authorList>
            <person name="Nishiyama T."/>
            <person name="Sakayama H."/>
            <person name="Vries J.D."/>
            <person name="Buschmann H."/>
            <person name="Saint-Marcoux D."/>
            <person name="Ullrich K.K."/>
            <person name="Haas F.B."/>
            <person name="Vanderstraeten L."/>
            <person name="Becker D."/>
            <person name="Lang D."/>
            <person name="Vosolsobe S."/>
            <person name="Rombauts S."/>
            <person name="Wilhelmsson P.K.I."/>
            <person name="Janitza P."/>
            <person name="Kern R."/>
            <person name="Heyl A."/>
            <person name="Rumpler F."/>
            <person name="Villalobos L.I.A.C."/>
            <person name="Clay J.M."/>
            <person name="Skokan R."/>
            <person name="Toyoda A."/>
            <person name="Suzuki Y."/>
            <person name="Kagoshima H."/>
            <person name="Schijlen E."/>
            <person name="Tajeshwar N."/>
            <person name="Catarino B."/>
            <person name="Hetherington A.J."/>
            <person name="Saltykova A."/>
            <person name="Bonnot C."/>
            <person name="Breuninger H."/>
            <person name="Symeonidi A."/>
            <person name="Radhakrishnan G.V."/>
            <person name="Van Nieuwerburgh F."/>
            <person name="Deforce D."/>
            <person name="Chang C."/>
            <person name="Karol K.G."/>
            <person name="Hedrich R."/>
            <person name="Ulvskov P."/>
            <person name="Glockner G."/>
            <person name="Delwiche C.F."/>
            <person name="Petrasek J."/>
            <person name="Van de Peer Y."/>
            <person name="Friml J."/>
            <person name="Beilby M."/>
            <person name="Dolan L."/>
            <person name="Kohara Y."/>
            <person name="Sugano S."/>
            <person name="Fujiyama A."/>
            <person name="Delaux P.-M."/>
            <person name="Quint M."/>
            <person name="TheiBen G."/>
            <person name="Hagemann M."/>
            <person name="Harholt J."/>
            <person name="Dunand C."/>
            <person name="Zachgo S."/>
            <person name="Langdale J."/>
            <person name="Maumus F."/>
            <person name="Straeten D.V.D."/>
            <person name="Gould S.B."/>
            <person name="Rensing S.A."/>
        </authorList>
    </citation>
    <scope>NUCLEOTIDE SEQUENCE [LARGE SCALE GENOMIC DNA]</scope>
    <source>
        <strain evidence="2 3">S276</strain>
    </source>
</reference>
<proteinExistence type="predicted"/>
<dbReference type="InterPro" id="IPR016024">
    <property type="entry name" value="ARM-type_fold"/>
</dbReference>
<dbReference type="AlphaFoldDB" id="A0A388LVS5"/>
<evidence type="ECO:0000313" key="3">
    <source>
        <dbReference type="Proteomes" id="UP000265515"/>
    </source>
</evidence>
<keyword evidence="3" id="KW-1185">Reference proteome</keyword>
<dbReference type="SUPFAM" id="SSF48371">
    <property type="entry name" value="ARM repeat"/>
    <property type="match status" value="1"/>
</dbReference>
<organism evidence="2 3">
    <name type="scientific">Chara braunii</name>
    <name type="common">Braun's stonewort</name>
    <dbReference type="NCBI Taxonomy" id="69332"/>
    <lineage>
        <taxon>Eukaryota</taxon>
        <taxon>Viridiplantae</taxon>
        <taxon>Streptophyta</taxon>
        <taxon>Charophyceae</taxon>
        <taxon>Charales</taxon>
        <taxon>Characeae</taxon>
        <taxon>Chara</taxon>
    </lineage>
</organism>
<comment type="caution">
    <text evidence="2">The sequence shown here is derived from an EMBL/GenBank/DDBJ whole genome shotgun (WGS) entry which is preliminary data.</text>
</comment>
<sequence>MCYQCKEETKAQEQKILKRRVGEEEKPKTGRASTADECPAGMLELHLHGETSQYLGPLLALGVLPITIFDDMCLRDLYGDLANDLQDHRKICQVLQQQQQQQRKEEAMASGSDEANVESWLLGCGVLWNSSNEDISIARLLLMRMFSPKEDGVIRKFAAEIFGCLNPRVTLPLLTYHLAHAVRHLSSLRARACLFAICTALMVRGGDALLHPWIGLIQRLTMRILLWPLASGGESGRDPQKEAHAAMDLFAVIIRIEAMVAHAKAKTAQVEYAHKSEGSPEDPNTKADSTEERRGMQNGVLETILDYVTGLSSVPPFTGALTEAVDPPMQVDSPPTPSLRQGSPPCSVAAETAEALITEESFSLDIRRWFVGVVVNACEKAEENSRPMFAARLVPHLLHSIQTCEAAVVREHCLLMVVAAGYNLKAQSLLPFAEDLMDVAMSRMVSRKSSEERMQATRLLGVLLSGEEQILCKILPKLLKARQALQSILEMNPSPMLRDLCEQLLACLS</sequence>
<dbReference type="Proteomes" id="UP000265515">
    <property type="component" value="Unassembled WGS sequence"/>
</dbReference>
<feature type="region of interest" description="Disordered" evidence="1">
    <location>
        <begin position="271"/>
        <end position="295"/>
    </location>
</feature>
<accession>A0A388LVS5</accession>
<name>A0A388LVS5_CHABU</name>
<evidence type="ECO:0000256" key="1">
    <source>
        <dbReference type="SAM" id="MobiDB-lite"/>
    </source>
</evidence>
<feature type="region of interest" description="Disordered" evidence="1">
    <location>
        <begin position="324"/>
        <end position="345"/>
    </location>
</feature>
<evidence type="ECO:0000313" key="2">
    <source>
        <dbReference type="EMBL" id="GBG86430.1"/>
    </source>
</evidence>
<dbReference type="PANTHER" id="PTHR37743:SF1">
    <property type="entry name" value="ARM REPEAT SUPERFAMILY PROTEIN"/>
    <property type="match status" value="1"/>
</dbReference>
<dbReference type="OrthoDB" id="79603at2759"/>
<dbReference type="PANTHER" id="PTHR37743">
    <property type="entry name" value="ARM REPEAT SUPERFAMILY PROTEIN"/>
    <property type="match status" value="1"/>
</dbReference>
<protein>
    <submittedName>
        <fullName evidence="2">Uncharacterized protein</fullName>
    </submittedName>
</protein>
<dbReference type="OMA" id="AWIDESF"/>
<feature type="compositionally biased region" description="Basic and acidic residues" evidence="1">
    <location>
        <begin position="272"/>
        <end position="295"/>
    </location>
</feature>
<gene>
    <name evidence="2" type="ORF">CBR_g41427</name>
</gene>